<dbReference type="PANTHER" id="PTHR46268">
    <property type="entry name" value="STRESS RESPONSE PROTEIN NHAX"/>
    <property type="match status" value="1"/>
</dbReference>
<dbReference type="AlphaFoldDB" id="L9X371"/>
<dbReference type="eggNOG" id="arCOG02053">
    <property type="taxonomic scope" value="Archaea"/>
</dbReference>
<evidence type="ECO:0000313" key="4">
    <source>
        <dbReference type="Proteomes" id="UP000011688"/>
    </source>
</evidence>
<dbReference type="RefSeq" id="WP_005557551.1">
    <property type="nucleotide sequence ID" value="NZ_AOIB01000028.1"/>
</dbReference>
<dbReference type="Pfam" id="PF00582">
    <property type="entry name" value="Usp"/>
    <property type="match status" value="1"/>
</dbReference>
<dbReference type="PATRIC" id="fig|1227497.3.peg.3014"/>
<dbReference type="Gene3D" id="3.40.50.620">
    <property type="entry name" value="HUPs"/>
    <property type="match status" value="1"/>
</dbReference>
<organism evidence="3 4">
    <name type="scientific">Natronococcus amylolyticus DSM 10524</name>
    <dbReference type="NCBI Taxonomy" id="1227497"/>
    <lineage>
        <taxon>Archaea</taxon>
        <taxon>Methanobacteriati</taxon>
        <taxon>Methanobacteriota</taxon>
        <taxon>Stenosarchaea group</taxon>
        <taxon>Halobacteria</taxon>
        <taxon>Halobacteriales</taxon>
        <taxon>Natrialbaceae</taxon>
        <taxon>Natronococcus</taxon>
    </lineage>
</organism>
<dbReference type="EMBL" id="AOIB01000028">
    <property type="protein sequence ID" value="ELY56224.1"/>
    <property type="molecule type" value="Genomic_DNA"/>
</dbReference>
<dbReference type="PRINTS" id="PR01438">
    <property type="entry name" value="UNVRSLSTRESS"/>
</dbReference>
<dbReference type="PANTHER" id="PTHR46268:SF24">
    <property type="entry name" value="UNIVERSAL STRESS PROTEIN"/>
    <property type="match status" value="1"/>
</dbReference>
<dbReference type="InterPro" id="IPR014729">
    <property type="entry name" value="Rossmann-like_a/b/a_fold"/>
</dbReference>
<feature type="domain" description="UspA" evidence="2">
    <location>
        <begin position="1"/>
        <end position="148"/>
    </location>
</feature>
<keyword evidence="4" id="KW-1185">Reference proteome</keyword>
<name>L9X371_9EURY</name>
<evidence type="ECO:0000313" key="3">
    <source>
        <dbReference type="EMBL" id="ELY56224.1"/>
    </source>
</evidence>
<protein>
    <submittedName>
        <fullName evidence="3">UspA domain-containing protein</fullName>
    </submittedName>
</protein>
<comment type="caution">
    <text evidence="3">The sequence shown here is derived from an EMBL/GenBank/DDBJ whole genome shotgun (WGS) entry which is preliminary data.</text>
</comment>
<dbReference type="CDD" id="cd00293">
    <property type="entry name" value="USP-like"/>
    <property type="match status" value="1"/>
</dbReference>
<proteinExistence type="inferred from homology"/>
<sequence>MTSTVLVPVDGSPLSSRALRHALRKFPDAEITAYHVVDLFDPGSATDNDLESSYEPMLGTEEWAASVDEARDRLFADVSETAADYDRLITTDWDIGDPARLIVEYATEEAVDHVVLGTHGRIDEDRSIFGAVAETVARRAPVPVTIVR</sequence>
<reference evidence="3 4" key="1">
    <citation type="journal article" date="2014" name="PLoS Genet.">
        <title>Phylogenetically driven sequencing of extremely halophilic archaea reveals strategies for static and dynamic osmo-response.</title>
        <authorList>
            <person name="Becker E.A."/>
            <person name="Seitzer P.M."/>
            <person name="Tritt A."/>
            <person name="Larsen D."/>
            <person name="Krusor M."/>
            <person name="Yao A.I."/>
            <person name="Wu D."/>
            <person name="Madern D."/>
            <person name="Eisen J.A."/>
            <person name="Darling A.E."/>
            <person name="Facciotti M.T."/>
        </authorList>
    </citation>
    <scope>NUCLEOTIDE SEQUENCE [LARGE SCALE GENOMIC DNA]</scope>
    <source>
        <strain evidence="3 4">DSM 10524</strain>
    </source>
</reference>
<evidence type="ECO:0000259" key="2">
    <source>
        <dbReference type="Pfam" id="PF00582"/>
    </source>
</evidence>
<dbReference type="InterPro" id="IPR006015">
    <property type="entry name" value="Universal_stress_UspA"/>
</dbReference>
<evidence type="ECO:0000256" key="1">
    <source>
        <dbReference type="ARBA" id="ARBA00008791"/>
    </source>
</evidence>
<dbReference type="SUPFAM" id="SSF52402">
    <property type="entry name" value="Adenine nucleotide alpha hydrolases-like"/>
    <property type="match status" value="1"/>
</dbReference>
<accession>L9X371</accession>
<dbReference type="InterPro" id="IPR006016">
    <property type="entry name" value="UspA"/>
</dbReference>
<dbReference type="Proteomes" id="UP000011688">
    <property type="component" value="Unassembled WGS sequence"/>
</dbReference>
<gene>
    <name evidence="3" type="ORF">C491_14792</name>
</gene>
<comment type="similarity">
    <text evidence="1">Belongs to the universal stress protein A family.</text>
</comment>